<dbReference type="PROSITE" id="PS51257">
    <property type="entry name" value="PROKAR_LIPOPROTEIN"/>
    <property type="match status" value="1"/>
</dbReference>
<evidence type="ECO:0000313" key="2">
    <source>
        <dbReference type="EMBL" id="MEB3750719.1"/>
    </source>
</evidence>
<gene>
    <name evidence="2" type="ORF">EP10_001560</name>
</gene>
<proteinExistence type="predicted"/>
<keyword evidence="1" id="KW-0732">Signal</keyword>
<sequence>MRKIFLFCTVVLLSLLVGCSSVSTEQKKYITFPVCTNNDKCKILYHQFTQKLVAYNLVTHAIEQQTNRPNFFVYAFPTKCLYYTAGDSKYGHFSILKINGNEIEKLYSGRKGEAIFPLANDGSNYVFIKMYLDNKGIEISRTIARWDEKEKRLVEYPHVKGPVSYGAIIGRQLYYTAYNPSDDDYTMYVLDLSNKSNQPRLVEKGLKAGQLYVIDRTLYRSDQEKIYADNGRIFKKKLINYIDKVNRLLIQIYPNGDADLVLDIVKIDTNEKIASVKNVIDFFTERRKVIVYSLDGKKEIIVP</sequence>
<reference evidence="2 3" key="1">
    <citation type="journal article" date="2014" name="Genome Announc.">
        <title>Draft Genome Sequence of Geobacillus icigianus Strain G1w1T Isolated from Hot Springs in the Valley of Geysers, Kamchatka (Russian Federation).</title>
        <authorList>
            <person name="Bryanskaya A.V."/>
            <person name="Rozanov A.S."/>
            <person name="Logacheva M.D."/>
            <person name="Kotenko A.V."/>
            <person name="Peltek S.E."/>
        </authorList>
    </citation>
    <scope>NUCLEOTIDE SEQUENCE [LARGE SCALE GENOMIC DNA]</scope>
    <source>
        <strain evidence="2 3">G1w1</strain>
    </source>
</reference>
<dbReference type="Proteomes" id="UP000029267">
    <property type="component" value="Unassembled WGS sequence"/>
</dbReference>
<comment type="caution">
    <text evidence="2">The sequence shown here is derived from an EMBL/GenBank/DDBJ whole genome shotgun (WGS) entry which is preliminary data.</text>
</comment>
<dbReference type="RefSeq" id="WP_033018107.1">
    <property type="nucleotide sequence ID" value="NZ_JPYA02000002.1"/>
</dbReference>
<accession>A0ABU6BGA9</accession>
<dbReference type="EMBL" id="JPYA02000002">
    <property type="protein sequence ID" value="MEB3750719.1"/>
    <property type="molecule type" value="Genomic_DNA"/>
</dbReference>
<name>A0ABU6BGA9_9BACL</name>
<dbReference type="SUPFAM" id="SSF69322">
    <property type="entry name" value="Tricorn protease domain 2"/>
    <property type="match status" value="1"/>
</dbReference>
<keyword evidence="3" id="KW-1185">Reference proteome</keyword>
<evidence type="ECO:0000313" key="3">
    <source>
        <dbReference type="Proteomes" id="UP000029267"/>
    </source>
</evidence>
<feature type="chain" id="PRO_5045097433" description="DUF5050 domain-containing protein" evidence="1">
    <location>
        <begin position="24"/>
        <end position="303"/>
    </location>
</feature>
<evidence type="ECO:0008006" key="4">
    <source>
        <dbReference type="Google" id="ProtNLM"/>
    </source>
</evidence>
<protein>
    <recommendedName>
        <fullName evidence="4">DUF5050 domain-containing protein</fullName>
    </recommendedName>
</protein>
<evidence type="ECO:0000256" key="1">
    <source>
        <dbReference type="SAM" id="SignalP"/>
    </source>
</evidence>
<organism evidence="2 3">
    <name type="scientific">Geobacillus icigianus</name>
    <dbReference type="NCBI Taxonomy" id="1430331"/>
    <lineage>
        <taxon>Bacteria</taxon>
        <taxon>Bacillati</taxon>
        <taxon>Bacillota</taxon>
        <taxon>Bacilli</taxon>
        <taxon>Bacillales</taxon>
        <taxon>Anoxybacillaceae</taxon>
        <taxon>Geobacillus</taxon>
    </lineage>
</organism>
<feature type="signal peptide" evidence="1">
    <location>
        <begin position="1"/>
        <end position="23"/>
    </location>
</feature>